<reference evidence="2 3" key="1">
    <citation type="submission" date="2016-10" db="EMBL/GenBank/DDBJ databases">
        <authorList>
            <person name="de Groot N.N."/>
        </authorList>
    </citation>
    <scope>NUCLEOTIDE SEQUENCE [LARGE SCALE GENOMIC DNA]</scope>
    <source>
        <strain evidence="2 3">CGMCC 4.1877</strain>
    </source>
</reference>
<dbReference type="EMBL" id="FOUY01000019">
    <property type="protein sequence ID" value="SFN68982.1"/>
    <property type="molecule type" value="Genomic_DNA"/>
</dbReference>
<feature type="domain" description="HTH cro/C1-type" evidence="1">
    <location>
        <begin position="18"/>
        <end position="86"/>
    </location>
</feature>
<dbReference type="PROSITE" id="PS50943">
    <property type="entry name" value="HTH_CROC1"/>
    <property type="match status" value="1"/>
</dbReference>
<protein>
    <recommendedName>
        <fullName evidence="1">HTH cro/C1-type domain-containing protein</fullName>
    </recommendedName>
</protein>
<dbReference type="GO" id="GO:0003677">
    <property type="term" value="F:DNA binding"/>
    <property type="evidence" value="ECO:0007669"/>
    <property type="project" value="InterPro"/>
</dbReference>
<dbReference type="SUPFAM" id="SSF47413">
    <property type="entry name" value="lambda repressor-like DNA-binding domains"/>
    <property type="match status" value="1"/>
</dbReference>
<keyword evidence="3" id="KW-1185">Reference proteome</keyword>
<proteinExistence type="predicted"/>
<dbReference type="OrthoDB" id="3576575at2"/>
<accession>A0A1I5B2S8</accession>
<dbReference type="Proteomes" id="UP000199614">
    <property type="component" value="Unassembled WGS sequence"/>
</dbReference>
<name>A0A1I5B2S8_PSUAM</name>
<evidence type="ECO:0000313" key="2">
    <source>
        <dbReference type="EMBL" id="SFN68982.1"/>
    </source>
</evidence>
<sequence>MDGQRAEPAGTTGPGALLRAARLDRGWSQSEAARRLAAIASRDGAAGARPGSVKTQLSRWENGHATPAPEHRALLAELYGSTAAELGLEPAPGPPGGGVDGADRLRAALGRSAAVDDAGVALLRDQLRATAALDHRLGTAAAHATLTAQVDQLRELLAHCLDPGITARLAALLAAAALLAGDQERDRDAPDLAWRAYTVAGDAALRAGREDLSQRAGWGRELLRQDLDTPEPRPGGADRSEAPVALWVELGHDGGGEPSARDRTRAALRAAVAAHGAGRAEEAAAAATRARRLALRTGSAHTLARLEPLAHPTGR</sequence>
<dbReference type="CDD" id="cd00093">
    <property type="entry name" value="HTH_XRE"/>
    <property type="match status" value="1"/>
</dbReference>
<dbReference type="InterPro" id="IPR001387">
    <property type="entry name" value="Cro/C1-type_HTH"/>
</dbReference>
<organism evidence="2 3">
    <name type="scientific">Pseudonocardia ammonioxydans</name>
    <dbReference type="NCBI Taxonomy" id="260086"/>
    <lineage>
        <taxon>Bacteria</taxon>
        <taxon>Bacillati</taxon>
        <taxon>Actinomycetota</taxon>
        <taxon>Actinomycetes</taxon>
        <taxon>Pseudonocardiales</taxon>
        <taxon>Pseudonocardiaceae</taxon>
        <taxon>Pseudonocardia</taxon>
    </lineage>
</organism>
<gene>
    <name evidence="2" type="ORF">SAMN05216207_101950</name>
</gene>
<dbReference type="SMART" id="SM00530">
    <property type="entry name" value="HTH_XRE"/>
    <property type="match status" value="1"/>
</dbReference>
<dbReference type="RefSeq" id="WP_093345568.1">
    <property type="nucleotide sequence ID" value="NZ_FOUY01000019.1"/>
</dbReference>
<evidence type="ECO:0000259" key="1">
    <source>
        <dbReference type="PROSITE" id="PS50943"/>
    </source>
</evidence>
<dbReference type="STRING" id="260086.SAMN05216207_101950"/>
<dbReference type="Gene3D" id="1.10.260.40">
    <property type="entry name" value="lambda repressor-like DNA-binding domains"/>
    <property type="match status" value="1"/>
</dbReference>
<dbReference type="AlphaFoldDB" id="A0A1I5B2S8"/>
<evidence type="ECO:0000313" key="3">
    <source>
        <dbReference type="Proteomes" id="UP000199614"/>
    </source>
</evidence>
<dbReference type="InterPro" id="IPR010982">
    <property type="entry name" value="Lambda_DNA-bd_dom_sf"/>
</dbReference>